<sequence length="88" mass="9468">MPCAGLTLLSLFVQMPSTPLAKLSWNGLLVHCIDTDQPGTWIQLDYLLPTLSGDASGKGGMQKGFPPPAALDLLKLLHNRPLPQTCKD</sequence>
<proteinExistence type="predicted"/>
<organism evidence="2 3">
    <name type="scientific">Mycena alexandri</name>
    <dbReference type="NCBI Taxonomy" id="1745969"/>
    <lineage>
        <taxon>Eukaryota</taxon>
        <taxon>Fungi</taxon>
        <taxon>Dikarya</taxon>
        <taxon>Basidiomycota</taxon>
        <taxon>Agaricomycotina</taxon>
        <taxon>Agaricomycetes</taxon>
        <taxon>Agaricomycetidae</taxon>
        <taxon>Agaricales</taxon>
        <taxon>Marasmiineae</taxon>
        <taxon>Mycenaceae</taxon>
        <taxon>Mycena</taxon>
    </lineage>
</organism>
<dbReference type="AlphaFoldDB" id="A0AAD6S1Z2"/>
<keyword evidence="3" id="KW-1185">Reference proteome</keyword>
<dbReference type="EMBL" id="JARJCM010000284">
    <property type="protein sequence ID" value="KAJ7019756.1"/>
    <property type="molecule type" value="Genomic_DNA"/>
</dbReference>
<keyword evidence="1" id="KW-0732">Signal</keyword>
<evidence type="ECO:0000256" key="1">
    <source>
        <dbReference type="SAM" id="SignalP"/>
    </source>
</evidence>
<comment type="caution">
    <text evidence="2">The sequence shown here is derived from an EMBL/GenBank/DDBJ whole genome shotgun (WGS) entry which is preliminary data.</text>
</comment>
<evidence type="ECO:0000313" key="2">
    <source>
        <dbReference type="EMBL" id="KAJ7019756.1"/>
    </source>
</evidence>
<gene>
    <name evidence="2" type="ORF">C8F04DRAFT_1146793</name>
</gene>
<protein>
    <recommendedName>
        <fullName evidence="4">Secreted protein</fullName>
    </recommendedName>
</protein>
<evidence type="ECO:0000313" key="3">
    <source>
        <dbReference type="Proteomes" id="UP001218188"/>
    </source>
</evidence>
<reference evidence="2" key="1">
    <citation type="submission" date="2023-03" db="EMBL/GenBank/DDBJ databases">
        <title>Massive genome expansion in bonnet fungi (Mycena s.s.) driven by repeated elements and novel gene families across ecological guilds.</title>
        <authorList>
            <consortium name="Lawrence Berkeley National Laboratory"/>
            <person name="Harder C.B."/>
            <person name="Miyauchi S."/>
            <person name="Viragh M."/>
            <person name="Kuo A."/>
            <person name="Thoen E."/>
            <person name="Andreopoulos B."/>
            <person name="Lu D."/>
            <person name="Skrede I."/>
            <person name="Drula E."/>
            <person name="Henrissat B."/>
            <person name="Morin E."/>
            <person name="Kohler A."/>
            <person name="Barry K."/>
            <person name="LaButti K."/>
            <person name="Morin E."/>
            <person name="Salamov A."/>
            <person name="Lipzen A."/>
            <person name="Mereny Z."/>
            <person name="Hegedus B."/>
            <person name="Baldrian P."/>
            <person name="Stursova M."/>
            <person name="Weitz H."/>
            <person name="Taylor A."/>
            <person name="Grigoriev I.V."/>
            <person name="Nagy L.G."/>
            <person name="Martin F."/>
            <person name="Kauserud H."/>
        </authorList>
    </citation>
    <scope>NUCLEOTIDE SEQUENCE</scope>
    <source>
        <strain evidence="2">CBHHK200</strain>
    </source>
</reference>
<feature type="signal peptide" evidence="1">
    <location>
        <begin position="1"/>
        <end position="21"/>
    </location>
</feature>
<accession>A0AAD6S1Z2</accession>
<evidence type="ECO:0008006" key="4">
    <source>
        <dbReference type="Google" id="ProtNLM"/>
    </source>
</evidence>
<name>A0AAD6S1Z2_9AGAR</name>
<feature type="chain" id="PRO_5041989622" description="Secreted protein" evidence="1">
    <location>
        <begin position="22"/>
        <end position="88"/>
    </location>
</feature>
<dbReference type="Proteomes" id="UP001218188">
    <property type="component" value="Unassembled WGS sequence"/>
</dbReference>